<keyword evidence="3" id="KW-1185">Reference proteome</keyword>
<dbReference type="Gene3D" id="2.30.320.10">
    <property type="entry name" value="YwqG-like"/>
    <property type="match status" value="1"/>
</dbReference>
<gene>
    <name evidence="2" type="ORF">GCM10010094_03380</name>
</gene>
<reference evidence="2" key="1">
    <citation type="journal article" date="2014" name="Int. J. Syst. Evol. Microbiol.">
        <title>Complete genome sequence of Corynebacterium casei LMG S-19264T (=DSM 44701T), isolated from a smear-ripened cheese.</title>
        <authorList>
            <consortium name="US DOE Joint Genome Institute (JGI-PGF)"/>
            <person name="Walter F."/>
            <person name="Albersmeier A."/>
            <person name="Kalinowski J."/>
            <person name="Ruckert C."/>
        </authorList>
    </citation>
    <scope>NUCLEOTIDE SEQUENCE</scope>
    <source>
        <strain evidence="2">JCM 3035</strain>
    </source>
</reference>
<dbReference type="PANTHER" id="PTHR36436">
    <property type="entry name" value="SLL5081 PROTEIN"/>
    <property type="match status" value="1"/>
</dbReference>
<accession>A0A917V764</accession>
<dbReference type="PANTHER" id="PTHR36436:SF6">
    <property type="entry name" value="SLL5081 PROTEIN"/>
    <property type="match status" value="1"/>
</dbReference>
<evidence type="ECO:0000256" key="1">
    <source>
        <dbReference type="SAM" id="MobiDB-lite"/>
    </source>
</evidence>
<dbReference type="AlphaFoldDB" id="A0A917V764"/>
<evidence type="ECO:0008006" key="4">
    <source>
        <dbReference type="Google" id="ProtNLM"/>
    </source>
</evidence>
<feature type="compositionally biased region" description="Basic and acidic residues" evidence="1">
    <location>
        <begin position="8"/>
        <end position="21"/>
    </location>
</feature>
<organism evidence="2 3">
    <name type="scientific">Streptomyces flaveus</name>
    <dbReference type="NCBI Taxonomy" id="66370"/>
    <lineage>
        <taxon>Bacteria</taxon>
        <taxon>Bacillati</taxon>
        <taxon>Actinomycetota</taxon>
        <taxon>Actinomycetes</taxon>
        <taxon>Kitasatosporales</taxon>
        <taxon>Streptomycetaceae</taxon>
        <taxon>Streptomyces</taxon>
        <taxon>Streptomyces aurantiacus group</taxon>
    </lineage>
</organism>
<comment type="caution">
    <text evidence="2">The sequence shown here is derived from an EMBL/GenBank/DDBJ whole genome shotgun (WGS) entry which is preliminary data.</text>
</comment>
<proteinExistence type="predicted"/>
<dbReference type="InterPro" id="IPR035948">
    <property type="entry name" value="YwqG-like_sf"/>
</dbReference>
<dbReference type="Pfam" id="PF09234">
    <property type="entry name" value="DUF1963"/>
    <property type="match status" value="1"/>
</dbReference>
<protein>
    <recommendedName>
        <fullName evidence="4">DUF1963 domain-containing protein</fullName>
    </recommendedName>
</protein>
<reference evidence="2" key="2">
    <citation type="submission" date="2020-09" db="EMBL/GenBank/DDBJ databases">
        <authorList>
            <person name="Sun Q."/>
            <person name="Ohkuma M."/>
        </authorList>
    </citation>
    <scope>NUCLEOTIDE SEQUENCE</scope>
    <source>
        <strain evidence="2">JCM 3035</strain>
    </source>
</reference>
<dbReference type="EMBL" id="BMPQ01000001">
    <property type="protein sequence ID" value="GGK46715.1"/>
    <property type="molecule type" value="Genomic_DNA"/>
</dbReference>
<feature type="region of interest" description="Disordered" evidence="1">
    <location>
        <begin position="1"/>
        <end position="39"/>
    </location>
</feature>
<name>A0A917V764_9ACTN</name>
<sequence length="303" mass="33278">MRSGGHGTNDRGPRDLFRRLETPVSAGRVGQGGVGRPARDRFTSSWQVVMIAPGILCDMNSMDPFRNEARSRDLPEDEVERWLGTVRPCAMLGTAGEAPPGSPVAGRLGGLPPMPEDEPVPRLPFLASVDLAAIPPGATDIPLPKEGTLLFFASTENPWNGREWSRLVYVPVGTPVSERRPGGEYQPPVHPTQDLHLTIEPSLPNRGYETQEFPHAGDLGEVWWETCDEMQTGGTVQMGGYPWVWNADPTTDYDHGPGDWVLLAELGGEDLTEGDLGIIDWVIRRDDLAARRFDQARACFDMT</sequence>
<evidence type="ECO:0000313" key="3">
    <source>
        <dbReference type="Proteomes" id="UP000637788"/>
    </source>
</evidence>
<dbReference type="InterPro" id="IPR015315">
    <property type="entry name" value="DUF1963"/>
</dbReference>
<dbReference type="Proteomes" id="UP000637788">
    <property type="component" value="Unassembled WGS sequence"/>
</dbReference>
<dbReference type="SUPFAM" id="SSF103032">
    <property type="entry name" value="Hypothetical protein YwqG"/>
    <property type="match status" value="1"/>
</dbReference>
<evidence type="ECO:0000313" key="2">
    <source>
        <dbReference type="EMBL" id="GGK46715.1"/>
    </source>
</evidence>